<reference evidence="7" key="1">
    <citation type="submission" date="2018-04" db="EMBL/GenBank/DDBJ databases">
        <authorList>
            <person name="Go L.Y."/>
            <person name="Mitchell J.A."/>
        </authorList>
    </citation>
    <scope>NUCLEOTIDE SEQUENCE</scope>
    <source>
        <tissue evidence="7">Whole organism</tissue>
    </source>
</reference>
<sequence>MNLTIKVVKSSKTEPFHKKVDWKQETLKLEIIEIPEDKRPMKNLTPEIQPFIQEFSKCDTVEKQLKFIRETYRNDLCDDMKVKYLELFCKIYFQTPWKHPIKNCLSKIIDRETKFTNESKEFLKCDILNSIERYDFQSKIPLSETREIIGNIGALLENFKCGTIAFHENLETILDGFSHTLGWYRRALRRENVSPATKSELCVSIHNLIKIVIHAVQLFADTINWDGFIQENMWNMGCVMDSDDIPIDTKANIGIVCAVFSKGMKINPFEEFKSNKITVGKLCTTFGVITNLNNAYLEQYPDILEEIYKTINGAIDSNPHDALMALFIARTISQLAKRLEMLPVNELTEKISFTCLNYGIKCLDHNLDSVKNTSKEIIQNLIVVGQKKHPKILDHIFNLIENHETDKRHKSVIISCICQVSGSKFVCEKIPNVRTFLLNSLENNNSHNSNSESILCYEMLITSQLNSGKMDPKTFYNEYIKMILLKFIEIDGDGFELKKSLTKLLNRAIKKFPEIIDLILKEENIPIQLRLSCLGAAKKSGTFNNRTSDSEKWKLMLEFNEIRNAMVTNDEQIRLAAFELIIEVHRLTEQFTEAEFDCILYFLRHNVNSEVPAIRSQIIGHMRNCLYRVENSLNFFKRKPDETKMCFYNKFIEELATFCFENFFKGANFGRRTISLKILLQLCETLDTSCATHLKQRIWSVQRFEIILNLCNDTYESNKSDAVALLKYCPKELMHCRDVNLNIVNNMIQNCKPMSSLTGAYYLEFLVFVYMDQENLDMLNDIQIACNSSNTSLVLKIVLWLEKSLQKSYEIASKSLFKASYQCPMYGELFAIRHLLSKIELKRDDPVINDWRSFFERLIPFCSKLTDVAAPIVNNSSPEGHLPNDFSSIKSYANGSCDPNDDEILSKVTPQMILLCAWRTVKEVSLLLGDISYKAPLIEDNSPGYISIEQILNIGTHFTTLLSETKHRGAFEQSYVGFSRLCIRLWSCGALELHSLPMRWLKALIKIISGEKITTDGLDMSVEKLCATRRSAGIPFLMQALLTAELQVGTTCSALKFCMENLLQIAKSESGESRTHSLNILRALYRCTELSQVITQYISDGFMTAIQAYNADTWAERNSATLLFSALMLRVFGVQRHRDSDQLNIRNKMTGRSFFQKYPNLYDFFYKILVTSQKISSKGRRFRKLHSLLLLISRLYPSSWEEAESNLLLTKFIPLISGCTANPELKTRQLAAKIIPIIIQPDQIIARTMKLINICLTSDLSKIKVNSYHGALLETLYLIKSINIEKISDEQKSSLTNAWQNIQNNIYDIRFIHIPVIASTFCDILLEIFIRISSNITFKDGFSSVIESIFKENYDIPGLGHDIMMRKFGIYNFLVNFVKEEIEIEKFFVELQSDNYGYDYEESILNILILVTDPQCIRSVDLNLEISDLEIKIAMKIVQMWDVNRNEIINKILCSNSMAGFLINTIKTEKYHQCTMKAFLMISRSTFFLEKFMTHLGITGYQSLFALADSNQFQESIYACIERYFKELWSSDEEINMEVVIQMVEPNQSDKVKLTAIKILKEVFTRFDFGSSECNVNFISTCIWSLLILLRDDEMEVRDASSKLVMEIYNKFYNVNENENILASLASENLFILLKDVIIKQKYTNHEASAIYVKILCLDKEILETDDQNITEIDDVNQCFDKNESNLFGENHYIQNECKRWKDFWISEGNQNSLKN</sequence>
<accession>A0A336KPM1</accession>
<feature type="domain" description="tRNA (32-2'-O)-methyltransferase regulator THADA-like TPR repeats region" evidence="5">
    <location>
        <begin position="501"/>
        <end position="691"/>
    </location>
</feature>
<evidence type="ECO:0000259" key="4">
    <source>
        <dbReference type="Pfam" id="PF10350"/>
    </source>
</evidence>
<evidence type="ECO:0000256" key="2">
    <source>
        <dbReference type="ARBA" id="ARBA00022694"/>
    </source>
</evidence>
<protein>
    <recommendedName>
        <fullName evidence="3">tRNA (32-2'-O)-methyltransferase regulator THADA</fullName>
    </recommendedName>
</protein>
<name>A0A336KPM1_CULSO</name>
<dbReference type="InterPro" id="IPR019442">
    <property type="entry name" value="THADA/TRM732_DUF2428"/>
</dbReference>
<evidence type="ECO:0000259" key="5">
    <source>
        <dbReference type="Pfam" id="PF25150"/>
    </source>
</evidence>
<dbReference type="InterPro" id="IPR016024">
    <property type="entry name" value="ARM-type_fold"/>
</dbReference>
<dbReference type="InterPro" id="IPR056842">
    <property type="entry name" value="THADA-like_TPR_C"/>
</dbReference>
<dbReference type="EMBL" id="UFQT01000769">
    <property type="protein sequence ID" value="SSX27091.1"/>
    <property type="molecule type" value="Genomic_DNA"/>
</dbReference>
<dbReference type="InterPro" id="IPR056843">
    <property type="entry name" value="THADA-like_TPR"/>
</dbReference>
<feature type="domain" description="DUF2428" evidence="4">
    <location>
        <begin position="854"/>
        <end position="1115"/>
    </location>
</feature>
<dbReference type="EMBL" id="UFQS01000769">
    <property type="protein sequence ID" value="SSX06746.1"/>
    <property type="molecule type" value="Genomic_DNA"/>
</dbReference>
<evidence type="ECO:0000256" key="3">
    <source>
        <dbReference type="ARBA" id="ARBA00035698"/>
    </source>
</evidence>
<evidence type="ECO:0000313" key="8">
    <source>
        <dbReference type="EMBL" id="SSX27091.1"/>
    </source>
</evidence>
<gene>
    <name evidence="7" type="primary">CSON014163</name>
</gene>
<evidence type="ECO:0000313" key="7">
    <source>
        <dbReference type="EMBL" id="SSX06746.1"/>
    </source>
</evidence>
<dbReference type="GO" id="GO:0030488">
    <property type="term" value="P:tRNA methylation"/>
    <property type="evidence" value="ECO:0007669"/>
    <property type="project" value="TreeGrafter"/>
</dbReference>
<dbReference type="SUPFAM" id="SSF48371">
    <property type="entry name" value="ARM repeat"/>
    <property type="match status" value="2"/>
</dbReference>
<dbReference type="PANTHER" id="PTHR14387">
    <property type="entry name" value="THADA/DEATH RECEPTOR INTERACTING PROTEIN"/>
    <property type="match status" value="1"/>
</dbReference>
<dbReference type="Pfam" id="PF10350">
    <property type="entry name" value="DUF2428"/>
    <property type="match status" value="1"/>
</dbReference>
<evidence type="ECO:0000256" key="1">
    <source>
        <dbReference type="ARBA" id="ARBA00010409"/>
    </source>
</evidence>
<comment type="similarity">
    <text evidence="1">Belongs to the THADA family.</text>
</comment>
<organism evidence="7">
    <name type="scientific">Culicoides sonorensis</name>
    <name type="common">Biting midge</name>
    <dbReference type="NCBI Taxonomy" id="179676"/>
    <lineage>
        <taxon>Eukaryota</taxon>
        <taxon>Metazoa</taxon>
        <taxon>Ecdysozoa</taxon>
        <taxon>Arthropoda</taxon>
        <taxon>Hexapoda</taxon>
        <taxon>Insecta</taxon>
        <taxon>Pterygota</taxon>
        <taxon>Neoptera</taxon>
        <taxon>Endopterygota</taxon>
        <taxon>Diptera</taxon>
        <taxon>Nematocera</taxon>
        <taxon>Chironomoidea</taxon>
        <taxon>Ceratopogonidae</taxon>
        <taxon>Ceratopogoninae</taxon>
        <taxon>Culicoides</taxon>
        <taxon>Monoculicoides</taxon>
    </lineage>
</organism>
<evidence type="ECO:0000259" key="6">
    <source>
        <dbReference type="Pfam" id="PF25151"/>
    </source>
</evidence>
<dbReference type="InterPro" id="IPR051954">
    <property type="entry name" value="tRNA_methyltransferase_THADA"/>
</dbReference>
<keyword evidence="2" id="KW-0819">tRNA processing</keyword>
<proteinExistence type="inferred from homology"/>
<dbReference type="PANTHER" id="PTHR14387:SF7">
    <property type="entry name" value="THYROID ADENOMA-ASSOCIATED PROTEIN"/>
    <property type="match status" value="1"/>
</dbReference>
<dbReference type="VEuPathDB" id="VectorBase:CSON014163"/>
<dbReference type="OMA" id="ECAINGY"/>
<dbReference type="GO" id="GO:0005829">
    <property type="term" value="C:cytosol"/>
    <property type="evidence" value="ECO:0007669"/>
    <property type="project" value="TreeGrafter"/>
</dbReference>
<dbReference type="Pfam" id="PF25150">
    <property type="entry name" value="TPR_Trm732"/>
    <property type="match status" value="1"/>
</dbReference>
<dbReference type="Pfam" id="PF25151">
    <property type="entry name" value="TPR_Trm732_C"/>
    <property type="match status" value="1"/>
</dbReference>
<feature type="domain" description="tRNA (32-2'-O)-methyltransferase regulator THADA-like C-terminal TPR repeats region" evidence="6">
    <location>
        <begin position="1117"/>
        <end position="1276"/>
    </location>
</feature>
<reference evidence="8" key="2">
    <citation type="submission" date="2018-07" db="EMBL/GenBank/DDBJ databases">
        <authorList>
            <person name="Quirk P.G."/>
            <person name="Krulwich T.A."/>
        </authorList>
    </citation>
    <scope>NUCLEOTIDE SEQUENCE</scope>
</reference>